<reference evidence="1" key="1">
    <citation type="journal article" date="2014" name="Front. Microbiol.">
        <title>High frequency of phylogenetically diverse reductive dehalogenase-homologous genes in deep subseafloor sedimentary metagenomes.</title>
        <authorList>
            <person name="Kawai M."/>
            <person name="Futagami T."/>
            <person name="Toyoda A."/>
            <person name="Takaki Y."/>
            <person name="Nishi S."/>
            <person name="Hori S."/>
            <person name="Arai W."/>
            <person name="Tsubouchi T."/>
            <person name="Morono Y."/>
            <person name="Uchiyama I."/>
            <person name="Ito T."/>
            <person name="Fujiyama A."/>
            <person name="Inagaki F."/>
            <person name="Takami H."/>
        </authorList>
    </citation>
    <scope>NUCLEOTIDE SEQUENCE</scope>
    <source>
        <strain evidence="1">Expedition CK06-06</strain>
    </source>
</reference>
<protein>
    <submittedName>
        <fullName evidence="1">Uncharacterized protein</fullName>
    </submittedName>
</protein>
<name>X1IGG4_9ZZZZ</name>
<accession>X1IGG4</accession>
<evidence type="ECO:0000313" key="1">
    <source>
        <dbReference type="EMBL" id="GAH56658.1"/>
    </source>
</evidence>
<organism evidence="1">
    <name type="scientific">marine sediment metagenome</name>
    <dbReference type="NCBI Taxonomy" id="412755"/>
    <lineage>
        <taxon>unclassified sequences</taxon>
        <taxon>metagenomes</taxon>
        <taxon>ecological metagenomes</taxon>
    </lineage>
</organism>
<sequence length="55" mass="6336">MSVAEITKEKIQDLITKNYELRREIRIELAKINEKVTAIGEVTIDNPYDSDSDLI</sequence>
<gene>
    <name evidence="1" type="ORF">S03H2_40440</name>
</gene>
<feature type="non-terminal residue" evidence="1">
    <location>
        <position position="55"/>
    </location>
</feature>
<comment type="caution">
    <text evidence="1">The sequence shown here is derived from an EMBL/GenBank/DDBJ whole genome shotgun (WGS) entry which is preliminary data.</text>
</comment>
<proteinExistence type="predicted"/>
<dbReference type="EMBL" id="BARU01025073">
    <property type="protein sequence ID" value="GAH56658.1"/>
    <property type="molecule type" value="Genomic_DNA"/>
</dbReference>
<dbReference type="AlphaFoldDB" id="X1IGG4"/>